<gene>
    <name evidence="3" type="ORF">GCM10025770_25570</name>
</gene>
<dbReference type="PANTHER" id="PTHR34574">
    <property type="entry name" value="CALCIUM-BINDING EF-HAND FAMILY PROTEIN-RELATED"/>
    <property type="match status" value="1"/>
</dbReference>
<sequence>MNVSSVGSSGMMPPPPPRGGQRPDAAKMAEDLFSQIDTKGQGYIEKADLQSAVDGTGDSSSVDELFSQLDGDSDGKVTQSEMQSAFESLSQALDSQAMGMRMQQGGMPPPPPPGDDKGFSKDELTSMASEVSSTDSKRSEFMQKIADNFDEADADGDGKVTAKEAMAWEQSQQASSATSASTSGNANSEVTDTASTAASSTESQARMFRQLMQLMQAYGQPESGNSSTASALSVTA</sequence>
<dbReference type="InterPro" id="IPR002048">
    <property type="entry name" value="EF_hand_dom"/>
</dbReference>
<feature type="compositionally biased region" description="Low complexity" evidence="1">
    <location>
        <begin position="170"/>
        <end position="183"/>
    </location>
</feature>
<dbReference type="EMBL" id="BAABLD010000008">
    <property type="protein sequence ID" value="GAA5167239.1"/>
    <property type="molecule type" value="Genomic_DNA"/>
</dbReference>
<feature type="domain" description="EF-hand" evidence="2">
    <location>
        <begin position="57"/>
        <end position="92"/>
    </location>
</feature>
<feature type="compositionally biased region" description="Low complexity" evidence="1">
    <location>
        <begin position="191"/>
        <end position="204"/>
    </location>
</feature>
<dbReference type="Gene3D" id="1.10.238.10">
    <property type="entry name" value="EF-hand"/>
    <property type="match status" value="2"/>
</dbReference>
<feature type="region of interest" description="Disordered" evidence="1">
    <location>
        <begin position="216"/>
        <end position="236"/>
    </location>
</feature>
<keyword evidence="4" id="KW-1185">Reference proteome</keyword>
<dbReference type="PROSITE" id="PS00018">
    <property type="entry name" value="EF_HAND_1"/>
    <property type="match status" value="1"/>
</dbReference>
<reference evidence="4" key="1">
    <citation type="journal article" date="2019" name="Int. J. Syst. Evol. Microbiol.">
        <title>The Global Catalogue of Microorganisms (GCM) 10K type strain sequencing project: providing services to taxonomists for standard genome sequencing and annotation.</title>
        <authorList>
            <consortium name="The Broad Institute Genomics Platform"/>
            <consortium name="The Broad Institute Genome Sequencing Center for Infectious Disease"/>
            <person name="Wu L."/>
            <person name="Ma J."/>
        </authorList>
    </citation>
    <scope>NUCLEOTIDE SEQUENCE [LARGE SCALE GENOMIC DNA]</scope>
    <source>
        <strain evidence="4">JCM 18715</strain>
    </source>
</reference>
<comment type="caution">
    <text evidence="3">The sequence shown here is derived from an EMBL/GenBank/DDBJ whole genome shotgun (WGS) entry which is preliminary data.</text>
</comment>
<evidence type="ECO:0000259" key="2">
    <source>
        <dbReference type="PROSITE" id="PS50222"/>
    </source>
</evidence>
<feature type="compositionally biased region" description="Polar residues" evidence="1">
    <location>
        <begin position="222"/>
        <end position="236"/>
    </location>
</feature>
<feature type="region of interest" description="Disordered" evidence="1">
    <location>
        <begin position="1"/>
        <end position="28"/>
    </location>
</feature>
<dbReference type="Pfam" id="PF13499">
    <property type="entry name" value="EF-hand_7"/>
    <property type="match status" value="1"/>
</dbReference>
<accession>A0ABP9QTM0</accession>
<dbReference type="InterPro" id="IPR011992">
    <property type="entry name" value="EF-hand-dom_pair"/>
</dbReference>
<organism evidence="3 4">
    <name type="scientific">Viridibacterium curvum</name>
    <dbReference type="NCBI Taxonomy" id="1101404"/>
    <lineage>
        <taxon>Bacteria</taxon>
        <taxon>Pseudomonadati</taxon>
        <taxon>Pseudomonadota</taxon>
        <taxon>Betaproteobacteria</taxon>
        <taxon>Rhodocyclales</taxon>
        <taxon>Rhodocyclaceae</taxon>
        <taxon>Viridibacterium</taxon>
    </lineage>
</organism>
<feature type="compositionally biased region" description="Polar residues" evidence="1">
    <location>
        <begin position="76"/>
        <end position="94"/>
    </location>
</feature>
<dbReference type="SUPFAM" id="SSF47473">
    <property type="entry name" value="EF-hand"/>
    <property type="match status" value="1"/>
</dbReference>
<evidence type="ECO:0000313" key="4">
    <source>
        <dbReference type="Proteomes" id="UP001500547"/>
    </source>
</evidence>
<evidence type="ECO:0000256" key="1">
    <source>
        <dbReference type="SAM" id="MobiDB-lite"/>
    </source>
</evidence>
<feature type="compositionally biased region" description="Low complexity" evidence="1">
    <location>
        <begin position="1"/>
        <end position="11"/>
    </location>
</feature>
<dbReference type="PROSITE" id="PS50222">
    <property type="entry name" value="EF_HAND_2"/>
    <property type="match status" value="1"/>
</dbReference>
<proteinExistence type="predicted"/>
<dbReference type="PANTHER" id="PTHR34574:SF2">
    <property type="entry name" value="CALCIUM-BINDING EF-HAND FAMILY PROTEIN"/>
    <property type="match status" value="1"/>
</dbReference>
<evidence type="ECO:0000313" key="3">
    <source>
        <dbReference type="EMBL" id="GAA5167239.1"/>
    </source>
</evidence>
<dbReference type="InterPro" id="IPR018247">
    <property type="entry name" value="EF_Hand_1_Ca_BS"/>
</dbReference>
<dbReference type="SMART" id="SM00054">
    <property type="entry name" value="EFh"/>
    <property type="match status" value="3"/>
</dbReference>
<name>A0ABP9QTM0_9RHOO</name>
<dbReference type="Pfam" id="PF13202">
    <property type="entry name" value="EF-hand_5"/>
    <property type="match status" value="1"/>
</dbReference>
<feature type="region of interest" description="Disordered" evidence="1">
    <location>
        <begin position="47"/>
        <end position="204"/>
    </location>
</feature>
<dbReference type="Proteomes" id="UP001500547">
    <property type="component" value="Unassembled WGS sequence"/>
</dbReference>
<feature type="compositionally biased region" description="Basic and acidic residues" evidence="1">
    <location>
        <begin position="114"/>
        <end position="124"/>
    </location>
</feature>
<dbReference type="RefSeq" id="WP_345533373.1">
    <property type="nucleotide sequence ID" value="NZ_BAABLD010000008.1"/>
</dbReference>
<protein>
    <recommendedName>
        <fullName evidence="2">EF-hand domain-containing protein</fullName>
    </recommendedName>
</protein>